<reference evidence="2" key="1">
    <citation type="submission" date="2014-09" db="EMBL/GenBank/DDBJ databases">
        <authorList>
            <person name="Magalhaes I.L.F."/>
            <person name="Oliveira U."/>
            <person name="Santos F.R."/>
            <person name="Vidigal T.H.D.A."/>
            <person name="Brescovit A.D."/>
            <person name="Santos A.J."/>
        </authorList>
    </citation>
    <scope>NUCLEOTIDE SEQUENCE</scope>
    <source>
        <tissue evidence="2">Shoot tissue taken approximately 20 cm above the soil surface</tissue>
    </source>
</reference>
<dbReference type="EMBL" id="GBRH01219686">
    <property type="protein sequence ID" value="JAD78209.1"/>
    <property type="molecule type" value="Transcribed_RNA"/>
</dbReference>
<evidence type="ECO:0000313" key="2">
    <source>
        <dbReference type="EMBL" id="JAD78209.1"/>
    </source>
</evidence>
<keyword evidence="1" id="KW-0812">Transmembrane</keyword>
<dbReference type="AlphaFoldDB" id="A0A0A9CPH8"/>
<organism evidence="2">
    <name type="scientific">Arundo donax</name>
    <name type="common">Giant reed</name>
    <name type="synonym">Donax arundinaceus</name>
    <dbReference type="NCBI Taxonomy" id="35708"/>
    <lineage>
        <taxon>Eukaryota</taxon>
        <taxon>Viridiplantae</taxon>
        <taxon>Streptophyta</taxon>
        <taxon>Embryophyta</taxon>
        <taxon>Tracheophyta</taxon>
        <taxon>Spermatophyta</taxon>
        <taxon>Magnoliopsida</taxon>
        <taxon>Liliopsida</taxon>
        <taxon>Poales</taxon>
        <taxon>Poaceae</taxon>
        <taxon>PACMAD clade</taxon>
        <taxon>Arundinoideae</taxon>
        <taxon>Arundineae</taxon>
        <taxon>Arundo</taxon>
    </lineage>
</organism>
<protein>
    <submittedName>
        <fullName evidence="2">Uncharacterized protein</fullName>
    </submittedName>
</protein>
<evidence type="ECO:0000256" key="1">
    <source>
        <dbReference type="SAM" id="Phobius"/>
    </source>
</evidence>
<accession>A0A0A9CPH8</accession>
<feature type="transmembrane region" description="Helical" evidence="1">
    <location>
        <begin position="61"/>
        <end position="88"/>
    </location>
</feature>
<sequence length="176" mass="20037">MPSINVVRPSSASPTMPFGAIYRVFQREIAGHLQRRRLIHHHQHPLTVVDVRIQKKRTAALYVNSASTSIVTLATTAVITLLMASFLWEPGGSCVICRPSNSSTRRVTDFQCTTATNIQKVQNSSILHKSDTRNDNDASRYKGVPYGICLRHLQWHRDHPCFVRAHRQEPLHQHPW</sequence>
<reference evidence="2" key="2">
    <citation type="journal article" date="2015" name="Data Brief">
        <title>Shoot transcriptome of the giant reed, Arundo donax.</title>
        <authorList>
            <person name="Barrero R.A."/>
            <person name="Guerrero F.D."/>
            <person name="Moolhuijzen P."/>
            <person name="Goolsby J.A."/>
            <person name="Tidwell J."/>
            <person name="Bellgard S.E."/>
            <person name="Bellgard M.I."/>
        </authorList>
    </citation>
    <scope>NUCLEOTIDE SEQUENCE</scope>
    <source>
        <tissue evidence="2">Shoot tissue taken approximately 20 cm above the soil surface</tissue>
    </source>
</reference>
<proteinExistence type="predicted"/>
<keyword evidence="1" id="KW-1133">Transmembrane helix</keyword>
<name>A0A0A9CPH8_ARUDO</name>
<keyword evidence="1" id="KW-0472">Membrane</keyword>